<accession>A0A0K1XGR3</accession>
<dbReference type="SMART" id="SM00749">
    <property type="entry name" value="BON"/>
    <property type="match status" value="1"/>
</dbReference>
<keyword evidence="3" id="KW-0677">Repeat</keyword>
<protein>
    <recommendedName>
        <fullName evidence="5">Osmotically-inducible protein Y</fullName>
    </recommendedName>
</protein>
<dbReference type="Pfam" id="PF04972">
    <property type="entry name" value="BON"/>
    <property type="match status" value="1"/>
</dbReference>
<sequence>MKTTNKFACVAMTTALLAGLPLSQAFAENSVKDSVSHAASEVKEASSDTWITSKVKSTFLADHAISGLDIKVETNNGVVSLSGTVNTPAERDLAIERAQGIKGVTNVAADGLKVTGHQ</sequence>
<feature type="domain" description="BON" evidence="7">
    <location>
        <begin position="47"/>
        <end position="116"/>
    </location>
</feature>
<dbReference type="InterPro" id="IPR014004">
    <property type="entry name" value="Transpt-assoc_nodulatn_dom_bac"/>
</dbReference>
<dbReference type="InterPro" id="IPR007055">
    <property type="entry name" value="BON_dom"/>
</dbReference>
<dbReference type="GeneID" id="93982876"/>
<dbReference type="RefSeq" id="WP_053101668.1">
    <property type="nucleotide sequence ID" value="NZ_CP012358.1"/>
</dbReference>
<dbReference type="InterPro" id="IPR051686">
    <property type="entry name" value="Lipoprotein_DolP"/>
</dbReference>
<dbReference type="Proteomes" id="UP000063953">
    <property type="component" value="Chromosome"/>
</dbReference>
<feature type="signal peptide" evidence="6">
    <location>
        <begin position="1"/>
        <end position="27"/>
    </location>
</feature>
<reference evidence="8 9" key="1">
    <citation type="journal article" date="2015" name="Genome Announc.">
        <title>Genome Sequences of Oblitimonas alkaliphila gen. nov. sp. nov. (Proposed), a Novel Bacterium of the Pseudomonadaceae Family.</title>
        <authorList>
            <person name="Lauer A.C."/>
            <person name="Nicholson A.C."/>
            <person name="Humrighouse B.W."/>
            <person name="Emery B."/>
            <person name="Drobish A."/>
            <person name="Juieng P."/>
            <person name="Loparev V."/>
            <person name="McQuiston J.R."/>
        </authorList>
    </citation>
    <scope>NUCLEOTIDE SEQUENCE [LARGE SCALE GENOMIC DNA]</scope>
    <source>
        <strain evidence="8 9">E5571</strain>
    </source>
</reference>
<evidence type="ECO:0000313" key="9">
    <source>
        <dbReference type="Proteomes" id="UP000063953"/>
    </source>
</evidence>
<dbReference type="KEGG" id="pbb:AKN87_01150"/>
<dbReference type="PANTHER" id="PTHR34606">
    <property type="entry name" value="BON DOMAIN-CONTAINING PROTEIN"/>
    <property type="match status" value="1"/>
</dbReference>
<evidence type="ECO:0000313" key="8">
    <source>
        <dbReference type="EMBL" id="AKX60368.1"/>
    </source>
</evidence>
<dbReference type="EMBL" id="CP012365">
    <property type="protein sequence ID" value="AKX60368.1"/>
    <property type="molecule type" value="Genomic_DNA"/>
</dbReference>
<gene>
    <name evidence="8" type="ORF">AKN88_10815</name>
</gene>
<proteinExistence type="predicted"/>
<dbReference type="Gene3D" id="3.30.1340.30">
    <property type="match status" value="1"/>
</dbReference>
<dbReference type="PATRIC" id="fig|1697052.3.peg.261"/>
<name>A0A0K1XGR3_9GAMM</name>
<dbReference type="PROSITE" id="PS50914">
    <property type="entry name" value="BON"/>
    <property type="match status" value="1"/>
</dbReference>
<comment type="subcellular location">
    <subcellularLocation>
        <location evidence="1">Periplasm</location>
    </subcellularLocation>
</comment>
<dbReference type="STRING" id="1697053.AKN87_01150"/>
<evidence type="ECO:0000256" key="4">
    <source>
        <dbReference type="ARBA" id="ARBA00022764"/>
    </source>
</evidence>
<keyword evidence="9" id="KW-1185">Reference proteome</keyword>
<dbReference type="GO" id="GO:0042597">
    <property type="term" value="C:periplasmic space"/>
    <property type="evidence" value="ECO:0007669"/>
    <property type="project" value="UniProtKB-SubCell"/>
</dbReference>
<evidence type="ECO:0000256" key="3">
    <source>
        <dbReference type="ARBA" id="ARBA00022737"/>
    </source>
</evidence>
<evidence type="ECO:0000259" key="7">
    <source>
        <dbReference type="PROSITE" id="PS50914"/>
    </source>
</evidence>
<organism evidence="8 9">
    <name type="scientific">Thiopseudomonas alkaliphila</name>
    <dbReference type="NCBI Taxonomy" id="1697053"/>
    <lineage>
        <taxon>Bacteria</taxon>
        <taxon>Pseudomonadati</taxon>
        <taxon>Pseudomonadota</taxon>
        <taxon>Gammaproteobacteria</taxon>
        <taxon>Pseudomonadales</taxon>
        <taxon>Pseudomonadaceae</taxon>
        <taxon>Thiopseudomonas</taxon>
    </lineage>
</organism>
<evidence type="ECO:0000256" key="6">
    <source>
        <dbReference type="SAM" id="SignalP"/>
    </source>
</evidence>
<dbReference type="FunFam" id="3.30.1340.30:FF:000001">
    <property type="entry name" value="Molecular chaperone OsmY"/>
    <property type="match status" value="1"/>
</dbReference>
<keyword evidence="4" id="KW-0574">Periplasm</keyword>
<dbReference type="AlphaFoldDB" id="A0A0K1XGR3"/>
<dbReference type="OrthoDB" id="8910395at2"/>
<evidence type="ECO:0000256" key="1">
    <source>
        <dbReference type="ARBA" id="ARBA00004418"/>
    </source>
</evidence>
<evidence type="ECO:0000256" key="5">
    <source>
        <dbReference type="ARBA" id="ARBA00070588"/>
    </source>
</evidence>
<dbReference type="PANTHER" id="PTHR34606:SF15">
    <property type="entry name" value="BON DOMAIN-CONTAINING PROTEIN"/>
    <property type="match status" value="1"/>
</dbReference>
<evidence type="ECO:0000256" key="2">
    <source>
        <dbReference type="ARBA" id="ARBA00022729"/>
    </source>
</evidence>
<feature type="chain" id="PRO_5005472273" description="Osmotically-inducible protein Y" evidence="6">
    <location>
        <begin position="28"/>
        <end position="118"/>
    </location>
</feature>
<keyword evidence="2 6" id="KW-0732">Signal</keyword>